<dbReference type="SUPFAM" id="SSF103196">
    <property type="entry name" value="Roadblock/LC7 domain"/>
    <property type="match status" value="1"/>
</dbReference>
<evidence type="ECO:0000313" key="2">
    <source>
        <dbReference type="EMBL" id="KYC50436.1"/>
    </source>
</evidence>
<dbReference type="Pfam" id="PF03259">
    <property type="entry name" value="Robl_LC7"/>
    <property type="match status" value="1"/>
</dbReference>
<evidence type="ECO:0000313" key="3">
    <source>
        <dbReference type="Proteomes" id="UP000075398"/>
    </source>
</evidence>
<dbReference type="PANTHER" id="PTHR36222">
    <property type="entry name" value="SERINE PROTEASE INHIBITOR RV3364C"/>
    <property type="match status" value="1"/>
</dbReference>
<accession>A0A150IZM4</accession>
<gene>
    <name evidence="2" type="ORF">AMQ22_01464</name>
</gene>
<dbReference type="InterPro" id="IPR004942">
    <property type="entry name" value="Roadblock/LAMTOR2_dom"/>
</dbReference>
<dbReference type="EMBL" id="LNGC01000073">
    <property type="protein sequence ID" value="KYC50436.1"/>
    <property type="molecule type" value="Genomic_DNA"/>
</dbReference>
<dbReference type="Gene3D" id="3.30.450.30">
    <property type="entry name" value="Dynein light chain 2a, cytoplasmic"/>
    <property type="match status" value="1"/>
</dbReference>
<dbReference type="InterPro" id="IPR053141">
    <property type="entry name" value="Mycobact_SerProt_Inhib_Rv3364c"/>
</dbReference>
<dbReference type="PANTHER" id="PTHR36222:SF1">
    <property type="entry name" value="SERINE PROTEASE INHIBITOR RV3364C"/>
    <property type="match status" value="1"/>
</dbReference>
<dbReference type="SMART" id="SM00960">
    <property type="entry name" value="Robl_LC7"/>
    <property type="match status" value="1"/>
</dbReference>
<reference evidence="2 3" key="1">
    <citation type="journal article" date="2016" name="ISME J.">
        <title>Chasing the elusive Euryarchaeota class WSA2: genomes reveal a uniquely fastidious methyl-reducing methanogen.</title>
        <authorList>
            <person name="Nobu M.K."/>
            <person name="Narihiro T."/>
            <person name="Kuroda K."/>
            <person name="Mei R."/>
            <person name="Liu W.T."/>
        </authorList>
    </citation>
    <scope>NUCLEOTIDE SEQUENCE [LARGE SCALE GENOMIC DNA]</scope>
    <source>
        <strain evidence="2">U1lsi0528_Bin055</strain>
    </source>
</reference>
<proteinExistence type="predicted"/>
<feature type="domain" description="Roadblock/LAMTOR2" evidence="1">
    <location>
        <begin position="10"/>
        <end position="100"/>
    </location>
</feature>
<comment type="caution">
    <text evidence="2">The sequence shown here is derived from an EMBL/GenBank/DDBJ whole genome shotgun (WGS) entry which is preliminary data.</text>
</comment>
<sequence>MAQKTRTQNLTELLKELEATTPDVEASAVVSTDGLIIASALPQDVEEDRVAAMSAAMLSLGERTSQELKRGSLEQVFVKGVSGYILMMGAGEEAVLTALARKDAKLGLVFLDMKRTADEISKII</sequence>
<organism evidence="2 3">
    <name type="scientific">Candidatus Methanofastidiosum methylothiophilum</name>
    <dbReference type="NCBI Taxonomy" id="1705564"/>
    <lineage>
        <taxon>Archaea</taxon>
        <taxon>Methanobacteriati</taxon>
        <taxon>Methanobacteriota</taxon>
        <taxon>Stenosarchaea group</taxon>
        <taxon>Candidatus Methanofastidiosia</taxon>
        <taxon>Candidatus Methanofastidiosales</taxon>
        <taxon>Candidatus Methanofastidiosaceae</taxon>
        <taxon>Candidatus Methanofastidiosum</taxon>
    </lineage>
</organism>
<name>A0A150IZM4_9EURY</name>
<dbReference type="Proteomes" id="UP000075398">
    <property type="component" value="Unassembled WGS sequence"/>
</dbReference>
<protein>
    <submittedName>
        <fullName evidence="2">Roadblock/LC7 domain protein</fullName>
    </submittedName>
</protein>
<dbReference type="AlphaFoldDB" id="A0A150IZM4"/>
<evidence type="ECO:0000259" key="1">
    <source>
        <dbReference type="SMART" id="SM00960"/>
    </source>
</evidence>